<dbReference type="Pfam" id="PF04748">
    <property type="entry name" value="Polysacc_deac_2"/>
    <property type="match status" value="1"/>
</dbReference>
<dbReference type="CDD" id="cd10936">
    <property type="entry name" value="CE4_DAC2"/>
    <property type="match status" value="1"/>
</dbReference>
<proteinExistence type="predicted"/>
<dbReference type="SUPFAM" id="SSF88713">
    <property type="entry name" value="Glycoside hydrolase/deacetylase"/>
    <property type="match status" value="1"/>
</dbReference>
<dbReference type="PANTHER" id="PTHR30105:SF2">
    <property type="entry name" value="DIVERGENT POLYSACCHARIDE DEACETYLASE SUPERFAMILY"/>
    <property type="match status" value="1"/>
</dbReference>
<dbReference type="AlphaFoldDB" id="A0A4R7K0U3"/>
<dbReference type="InterPro" id="IPR011330">
    <property type="entry name" value="Glyco_hydro/deAcase_b/a-brl"/>
</dbReference>
<dbReference type="Proteomes" id="UP000295830">
    <property type="component" value="Unassembled WGS sequence"/>
</dbReference>
<evidence type="ECO:0000313" key="3">
    <source>
        <dbReference type="Proteomes" id="UP000295830"/>
    </source>
</evidence>
<feature type="signal peptide" evidence="1">
    <location>
        <begin position="1"/>
        <end position="23"/>
    </location>
</feature>
<name>A0A4R7K0U3_9GAMM</name>
<keyword evidence="3" id="KW-1185">Reference proteome</keyword>
<accession>A0A4R7K0U3</accession>
<gene>
    <name evidence="2" type="ORF">DES49_1311</name>
</gene>
<sequence>MLKTIGLTTLAWVLLLLCGSAQAMEKQPPTIAIIIDDLGVDREAAQRLIDLESPVTLAFLPYRPHTRELANAASRHGKEVMLHAPMANMGQVALGPGGLSLEMSREQIVQSLSESLKAVPHASGVNNHMGSLLTGQERPMRWVMDEIARHNLYFIDSRTTKATVAATTAHARDIPTMSRDVFLDNELSERSIHQQFRRLLKEARENGTAIGIGHPHEETIAYLEKILPKLDEYGYAVATVSGLWAIRQDRQPIPGRTLVPLEASSR</sequence>
<reference evidence="2 3" key="1">
    <citation type="submission" date="2019-03" db="EMBL/GenBank/DDBJ databases">
        <title>Genomic Encyclopedia of Type Strains, Phase IV (KMG-IV): sequencing the most valuable type-strain genomes for metagenomic binning, comparative biology and taxonomic classification.</title>
        <authorList>
            <person name="Goeker M."/>
        </authorList>
    </citation>
    <scope>NUCLEOTIDE SEQUENCE [LARGE SCALE GENOMIC DNA]</scope>
    <source>
        <strain evidence="2 3">DSM 15505</strain>
    </source>
</reference>
<protein>
    <recommendedName>
        <fullName evidence="4">Divergent polysaccharide deacetylase</fullName>
    </recommendedName>
</protein>
<dbReference type="PANTHER" id="PTHR30105">
    <property type="entry name" value="UNCHARACTERIZED YIBQ-RELATED"/>
    <property type="match status" value="1"/>
</dbReference>
<feature type="chain" id="PRO_5020800530" description="Divergent polysaccharide deacetylase" evidence="1">
    <location>
        <begin position="24"/>
        <end position="266"/>
    </location>
</feature>
<comment type="caution">
    <text evidence="2">The sequence shown here is derived from an EMBL/GenBank/DDBJ whole genome shotgun (WGS) entry which is preliminary data.</text>
</comment>
<evidence type="ECO:0000313" key="2">
    <source>
        <dbReference type="EMBL" id="TDT43493.1"/>
    </source>
</evidence>
<dbReference type="Gene3D" id="3.20.20.370">
    <property type="entry name" value="Glycoside hydrolase/deacetylase"/>
    <property type="match status" value="1"/>
</dbReference>
<evidence type="ECO:0008006" key="4">
    <source>
        <dbReference type="Google" id="ProtNLM"/>
    </source>
</evidence>
<evidence type="ECO:0000256" key="1">
    <source>
        <dbReference type="SAM" id="SignalP"/>
    </source>
</evidence>
<dbReference type="EMBL" id="SOAX01000002">
    <property type="protein sequence ID" value="TDT43493.1"/>
    <property type="molecule type" value="Genomic_DNA"/>
</dbReference>
<dbReference type="InterPro" id="IPR006837">
    <property type="entry name" value="Divergent_DAC"/>
</dbReference>
<dbReference type="GO" id="GO:0005975">
    <property type="term" value="P:carbohydrate metabolic process"/>
    <property type="evidence" value="ECO:0007669"/>
    <property type="project" value="InterPro"/>
</dbReference>
<keyword evidence="1" id="KW-0732">Signal</keyword>
<organism evidence="2 3">
    <name type="scientific">Halospina denitrificans</name>
    <dbReference type="NCBI Taxonomy" id="332522"/>
    <lineage>
        <taxon>Bacteria</taxon>
        <taxon>Pseudomonadati</taxon>
        <taxon>Pseudomonadota</taxon>
        <taxon>Gammaproteobacteria</taxon>
        <taxon>Halospina</taxon>
    </lineage>
</organism>